<evidence type="ECO:0000256" key="5">
    <source>
        <dbReference type="ARBA" id="ARBA00022691"/>
    </source>
</evidence>
<dbReference type="InterPro" id="IPR023032">
    <property type="entry name" value="tRNA_MAMT_biosynth_bifunc_MnmC"/>
</dbReference>
<evidence type="ECO:0000259" key="12">
    <source>
        <dbReference type="Pfam" id="PF05430"/>
    </source>
</evidence>
<feature type="region of interest" description="FAD-dependent cmnm(5)s(2)U34 oxidoreductase" evidence="10">
    <location>
        <begin position="268"/>
        <end position="609"/>
    </location>
</feature>
<dbReference type="FunFam" id="3.40.50.150:FF:000107">
    <property type="entry name" value="tRNA 5-methylaminomethyl-2-thiouridine biosynthesis bifunctional protein MnmC"/>
    <property type="match status" value="1"/>
</dbReference>
<dbReference type="InterPro" id="IPR029063">
    <property type="entry name" value="SAM-dependent_MTases_sf"/>
</dbReference>
<dbReference type="NCBIfam" id="TIGR03197">
    <property type="entry name" value="MnmC_Cterm"/>
    <property type="match status" value="1"/>
</dbReference>
<dbReference type="AlphaFoldDB" id="A0A0B8QFQ7"/>
<dbReference type="EMBL" id="BBSC01000001">
    <property type="protein sequence ID" value="GAM73454.1"/>
    <property type="molecule type" value="Genomic_DNA"/>
</dbReference>
<evidence type="ECO:0000256" key="4">
    <source>
        <dbReference type="ARBA" id="ARBA00022679"/>
    </source>
</evidence>
<evidence type="ECO:0000256" key="8">
    <source>
        <dbReference type="ARBA" id="ARBA00023002"/>
    </source>
</evidence>
<evidence type="ECO:0000313" key="14">
    <source>
        <dbReference type="Proteomes" id="UP000031666"/>
    </source>
</evidence>
<dbReference type="Pfam" id="PF01266">
    <property type="entry name" value="DAO"/>
    <property type="match status" value="1"/>
</dbReference>
<dbReference type="GO" id="GO:0005737">
    <property type="term" value="C:cytoplasm"/>
    <property type="evidence" value="ECO:0007669"/>
    <property type="project" value="UniProtKB-SubCell"/>
</dbReference>
<keyword evidence="5 10" id="KW-0949">S-adenosyl-L-methionine</keyword>
<dbReference type="HAMAP" id="MF_01102">
    <property type="entry name" value="MnmC"/>
    <property type="match status" value="1"/>
</dbReference>
<dbReference type="STRING" id="1481914.JCM19241_2909"/>
<dbReference type="GO" id="GO:0032259">
    <property type="term" value="P:methylation"/>
    <property type="evidence" value="ECO:0007669"/>
    <property type="project" value="UniProtKB-KW"/>
</dbReference>
<dbReference type="NCBIfam" id="NF033855">
    <property type="entry name" value="tRNA_MNMC2"/>
    <property type="match status" value="1"/>
</dbReference>
<comment type="similarity">
    <text evidence="10">In the C-terminal section; belongs to the DAO family.</text>
</comment>
<evidence type="ECO:0000313" key="13">
    <source>
        <dbReference type="EMBL" id="GAM73454.1"/>
    </source>
</evidence>
<comment type="function">
    <text evidence="10">Catalyzes the last two steps in the biosynthesis of 5-methylaminomethyl-2-thiouridine (mnm(5)s(2)U) at the wobble position (U34) in tRNA. Catalyzes the FAD-dependent demodification of cmnm(5)s(2)U34 to nm(5)s(2)U34, followed by the transfer of a methyl group from S-adenosyl-L-methionine to nm(5)s(2)U34, to form mnm(5)s(2)U34.</text>
</comment>
<keyword evidence="3 10" id="KW-0285">Flavoprotein</keyword>
<comment type="subcellular location">
    <subcellularLocation>
        <location evidence="10">Cytoplasm</location>
    </subcellularLocation>
</comment>
<evidence type="ECO:0000256" key="1">
    <source>
        <dbReference type="ARBA" id="ARBA00022490"/>
    </source>
</evidence>
<organism evidence="13 14">
    <name type="scientific">Vibrio ishigakensis</name>
    <dbReference type="NCBI Taxonomy" id="1481914"/>
    <lineage>
        <taxon>Bacteria</taxon>
        <taxon>Pseudomonadati</taxon>
        <taxon>Pseudomonadota</taxon>
        <taxon>Gammaproteobacteria</taxon>
        <taxon>Vibrionales</taxon>
        <taxon>Vibrionaceae</taxon>
        <taxon>Vibrio</taxon>
    </lineage>
</organism>
<evidence type="ECO:0000256" key="3">
    <source>
        <dbReference type="ARBA" id="ARBA00022630"/>
    </source>
</evidence>
<dbReference type="PANTHER" id="PTHR13847:SF283">
    <property type="entry name" value="TRNA 5-METHYLAMINOMETHYL-2-THIOURIDINE BIOSYNTHESIS BIFUNCTIONAL PROTEIN MNMC"/>
    <property type="match status" value="1"/>
</dbReference>
<dbReference type="InterPro" id="IPR047785">
    <property type="entry name" value="tRNA_MNMC2"/>
</dbReference>
<proteinExistence type="inferred from homology"/>
<comment type="caution">
    <text evidence="13">The sequence shown here is derived from an EMBL/GenBank/DDBJ whole genome shotgun (WGS) entry which is preliminary data.</text>
</comment>
<dbReference type="InterPro" id="IPR017610">
    <property type="entry name" value="tRNA_S-uridine_synth_MnmC_C"/>
</dbReference>
<dbReference type="GO" id="GO:0016645">
    <property type="term" value="F:oxidoreductase activity, acting on the CH-NH group of donors"/>
    <property type="evidence" value="ECO:0007669"/>
    <property type="project" value="InterPro"/>
</dbReference>
<comment type="cofactor">
    <cofactor evidence="10">
        <name>FAD</name>
        <dbReference type="ChEBI" id="CHEBI:57692"/>
    </cofactor>
</comment>
<evidence type="ECO:0000256" key="6">
    <source>
        <dbReference type="ARBA" id="ARBA00022694"/>
    </source>
</evidence>
<dbReference type="SUPFAM" id="SSF51905">
    <property type="entry name" value="FAD/NAD(P)-binding domain"/>
    <property type="match status" value="1"/>
</dbReference>
<dbReference type="GO" id="GO:0004808">
    <property type="term" value="F:tRNA (5-methylaminomethyl-2-thiouridylate)(34)-methyltransferase activity"/>
    <property type="evidence" value="ECO:0007669"/>
    <property type="project" value="UniProtKB-EC"/>
</dbReference>
<dbReference type="GO" id="GO:0002098">
    <property type="term" value="P:tRNA wobble uridine modification"/>
    <property type="evidence" value="ECO:0007669"/>
    <property type="project" value="TreeGrafter"/>
</dbReference>
<feature type="domain" description="MnmC-like methyltransferase" evidence="12">
    <location>
        <begin position="116"/>
        <end position="241"/>
    </location>
</feature>
<keyword evidence="9 10" id="KW-0511">Multifunctional enzyme</keyword>
<dbReference type="InterPro" id="IPR006076">
    <property type="entry name" value="FAD-dep_OxRdtase"/>
</dbReference>
<dbReference type="Gene3D" id="3.40.50.150">
    <property type="entry name" value="Vaccinia Virus protein VP39"/>
    <property type="match status" value="1"/>
</dbReference>
<feature type="domain" description="FAD dependent oxidoreductase" evidence="11">
    <location>
        <begin position="264"/>
        <end position="576"/>
    </location>
</feature>
<dbReference type="PANTHER" id="PTHR13847">
    <property type="entry name" value="SARCOSINE DEHYDROGENASE-RELATED"/>
    <property type="match status" value="1"/>
</dbReference>
<keyword evidence="8 10" id="KW-0560">Oxidoreductase</keyword>
<dbReference type="NCBIfam" id="NF002481">
    <property type="entry name" value="PRK01747.1-2"/>
    <property type="match status" value="1"/>
</dbReference>
<comment type="similarity">
    <text evidence="10">In the N-terminal section; belongs to the methyltransferase superfamily. tRNA (mnm(5)s(2)U34)-methyltransferase family.</text>
</comment>
<keyword evidence="7 10" id="KW-0274">FAD</keyword>
<keyword evidence="2 10" id="KW-0489">Methyltransferase</keyword>
<reference evidence="13 14" key="1">
    <citation type="submission" date="2015-01" db="EMBL/GenBank/DDBJ databases">
        <title>Vibrio sp. C94 JCM 19241 whole genome shotgun sequence.</title>
        <authorList>
            <person name="Sawabe T."/>
            <person name="Meirelles P."/>
            <person name="Feng G."/>
            <person name="Sayaka M."/>
            <person name="Hattori M."/>
            <person name="Ohkuma M."/>
        </authorList>
    </citation>
    <scope>NUCLEOTIDE SEQUENCE [LARGE SCALE GENOMIC DNA]</scope>
    <source>
        <strain evidence="14">JCM 19241</strain>
    </source>
</reference>
<evidence type="ECO:0000256" key="2">
    <source>
        <dbReference type="ARBA" id="ARBA00022603"/>
    </source>
</evidence>
<evidence type="ECO:0000256" key="10">
    <source>
        <dbReference type="HAMAP-Rule" id="MF_01102"/>
    </source>
</evidence>
<reference evidence="13 14" key="2">
    <citation type="submission" date="2015-01" db="EMBL/GenBank/DDBJ databases">
        <authorList>
            <consortium name="NBRP consortium"/>
            <person name="Sawabe T."/>
            <person name="Meirelles P."/>
            <person name="Feng G."/>
            <person name="Sayaka M."/>
            <person name="Hattori M."/>
            <person name="Ohkuma M."/>
        </authorList>
    </citation>
    <scope>NUCLEOTIDE SEQUENCE [LARGE SCALE GENOMIC DNA]</scope>
    <source>
        <strain evidence="14">JCM 19241</strain>
    </source>
</reference>
<dbReference type="InterPro" id="IPR008471">
    <property type="entry name" value="MnmC-like_methylTransf"/>
</dbReference>
<dbReference type="EC" id="2.1.1.61" evidence="10"/>
<name>A0A0B8QFQ7_9VIBR</name>
<dbReference type="NCBIfam" id="NF002484">
    <property type="entry name" value="PRK01747.1-5"/>
    <property type="match status" value="1"/>
</dbReference>
<evidence type="ECO:0000256" key="7">
    <source>
        <dbReference type="ARBA" id="ARBA00022827"/>
    </source>
</evidence>
<dbReference type="GO" id="GO:0050660">
    <property type="term" value="F:flavin adenine dinucleotide binding"/>
    <property type="evidence" value="ECO:0007669"/>
    <property type="project" value="UniProtKB-UniRule"/>
</dbReference>
<dbReference type="Pfam" id="PF05430">
    <property type="entry name" value="Methyltransf_30"/>
    <property type="match status" value="1"/>
</dbReference>
<dbReference type="Proteomes" id="UP000031666">
    <property type="component" value="Unassembled WGS sequence"/>
</dbReference>
<protein>
    <recommendedName>
        <fullName evidence="10">tRNA 5-methylaminomethyl-2-thiouridine biosynthesis bifunctional protein MnmC</fullName>
        <shortName evidence="10">tRNA mnm(5)s(2)U biosynthesis bifunctional protein</shortName>
    </recommendedName>
    <domain>
        <recommendedName>
            <fullName evidence="10">tRNA (mnm(5)s(2)U34)-methyltransferase</fullName>
            <ecNumber evidence="10">2.1.1.61</ecNumber>
        </recommendedName>
    </domain>
    <domain>
        <recommendedName>
            <fullName evidence="10">FAD-dependent cmnm(5)s(2)U34 oxidoreductase</fullName>
            <ecNumber evidence="10">1.5.-.-</ecNumber>
        </recommendedName>
    </domain>
</protein>
<keyword evidence="1 10" id="KW-0963">Cytoplasm</keyword>
<dbReference type="Gene3D" id="3.50.50.60">
    <property type="entry name" value="FAD/NAD(P)-binding domain"/>
    <property type="match status" value="1"/>
</dbReference>
<dbReference type="Gene3D" id="3.30.9.10">
    <property type="entry name" value="D-Amino Acid Oxidase, subunit A, domain 2"/>
    <property type="match status" value="1"/>
</dbReference>
<evidence type="ECO:0000256" key="9">
    <source>
        <dbReference type="ARBA" id="ARBA00023268"/>
    </source>
</evidence>
<comment type="catalytic activity">
    <reaction evidence="10">
        <text>5-aminomethyl-2-thiouridine(34) in tRNA + S-adenosyl-L-methionine = 5-methylaminomethyl-2-thiouridine(34) in tRNA + S-adenosyl-L-homocysteine + H(+)</text>
        <dbReference type="Rhea" id="RHEA:19569"/>
        <dbReference type="Rhea" id="RHEA-COMP:10195"/>
        <dbReference type="Rhea" id="RHEA-COMP:10197"/>
        <dbReference type="ChEBI" id="CHEBI:15378"/>
        <dbReference type="ChEBI" id="CHEBI:57856"/>
        <dbReference type="ChEBI" id="CHEBI:59789"/>
        <dbReference type="ChEBI" id="CHEBI:74454"/>
        <dbReference type="ChEBI" id="CHEBI:74455"/>
        <dbReference type="EC" id="2.1.1.61"/>
    </reaction>
</comment>
<accession>A0A0B8QFQ7</accession>
<dbReference type="InterPro" id="IPR036188">
    <property type="entry name" value="FAD/NAD-bd_sf"/>
</dbReference>
<sequence>MSKIKYAQLEWNEAGTPVSEHFDDVYFSNQNGLAETRYVFLHQNHIPSGWNEYQQSRFVVAETGFGTGLNFLALWQEFKNFRAQNPDAKLNQLHFISFEKFPVTREDLEKAHASWPELAELAKELQASYPDALPECHRLVLDNGAVTLDLWFGDIADCMPKVPTYSEGIVDAWFLDGFAPSKNPEMWNQDLFNGMAKLAKLNCSVATFTAAGFVRRGLIEAGFAMQKVKGFGTKREMLAGRVEQKTPYSNISPMFDRTSSKTDDIAIIGGGIASAALAKALIARGSKVMVYCKDETAAEGASGNRQGALYPLLTPEMTTISKLFGSGFGFARRFYDDAAKQIEFDHNWCGITQLMWQESEKTKLTKLVQGQFPESLVKHLTAEQTNQIVGLDCDLEAVSYEQGGWLSPKQCTQNLLESLGVLKTSHQIESLAQLENGNWKITTSDGDFEHQVVVLANGHHFDQFEQTCSVPLGKVKGQVSHIPSNETVSKLKTVLCYDGYMTPANPKTNSHCIGASYDRSDLSNAFDPNAQQQNGDKLRTCLPNQEWPQSVDTSDNQSRQGVRCVSRDHLPFVGNVGKFEQIKTEYADLQHQKQIQPVAQYEVYTAYSV</sequence>
<keyword evidence="4 10" id="KW-0808">Transferase</keyword>
<keyword evidence="6 10" id="KW-0819">tRNA processing</keyword>
<evidence type="ECO:0000259" key="11">
    <source>
        <dbReference type="Pfam" id="PF01266"/>
    </source>
</evidence>
<gene>
    <name evidence="10" type="primary">mnmC</name>
    <name evidence="13" type="ORF">JCM19241_2909</name>
</gene>
<feature type="region of interest" description="tRNA (mnm(5)s(2)U34)-methyltransferase" evidence="10">
    <location>
        <begin position="1"/>
        <end position="243"/>
    </location>
</feature>
<dbReference type="EC" id="1.5.-.-" evidence="10"/>